<comment type="caution">
    <text evidence="1">The sequence shown here is derived from an EMBL/GenBank/DDBJ whole genome shotgun (WGS) entry which is preliminary data.</text>
</comment>
<keyword evidence="2" id="KW-1185">Reference proteome</keyword>
<gene>
    <name evidence="1" type="ORF">D5086_001125</name>
</gene>
<protein>
    <submittedName>
        <fullName evidence="1">Uncharacterized protein</fullName>
    </submittedName>
</protein>
<sequence>MNEEEDGFDSLRKQANDSLLSQVSLPRNASSKYDFVKFHTPILPPQYIGVYLQLMERRGIVRKGCTILLDRWKIIPQVLVETNTENINCTLWGILASEEGKSVNQVNKVVDSQGSRDKAGSIVENKGHYLRSGSQLVYLVINCPVENLTEIDFSELNYVFESFYKVPFPTLYFPALKSIKFFLEQGLTVANISATTFPQTLDWLHGYLFFSSLEDKKHSSKRQSKPTKIAAAPAGEVQKHEPLSAEKNCLQLPLGEKATDAFSFTRRIVGNMEIMITVDALRFERVKGATHGACRNSGSPFALPPAIGICLLFIIGIMTQLFGAGKSVMMITPLKLRCNNVTETSPLYAVWSRTVSVPTTGSQP</sequence>
<proteinExistence type="predicted"/>
<organism evidence="1 2">
    <name type="scientific">Populus alba</name>
    <name type="common">White poplar</name>
    <dbReference type="NCBI Taxonomy" id="43335"/>
    <lineage>
        <taxon>Eukaryota</taxon>
        <taxon>Viridiplantae</taxon>
        <taxon>Streptophyta</taxon>
        <taxon>Embryophyta</taxon>
        <taxon>Tracheophyta</taxon>
        <taxon>Spermatophyta</taxon>
        <taxon>Magnoliopsida</taxon>
        <taxon>eudicotyledons</taxon>
        <taxon>Gunneridae</taxon>
        <taxon>Pentapetalae</taxon>
        <taxon>rosids</taxon>
        <taxon>fabids</taxon>
        <taxon>Malpighiales</taxon>
        <taxon>Salicaceae</taxon>
        <taxon>Saliceae</taxon>
        <taxon>Populus</taxon>
    </lineage>
</organism>
<reference evidence="1 2" key="1">
    <citation type="journal article" date="2024" name="Plant Biotechnol. J.">
        <title>Genome and CRISPR/Cas9 system of a widespread forest tree (Populus alba) in the world.</title>
        <authorList>
            <person name="Liu Y.J."/>
            <person name="Jiang P.F."/>
            <person name="Han X.M."/>
            <person name="Li X.Y."/>
            <person name="Wang H.M."/>
            <person name="Wang Y.J."/>
            <person name="Wang X.X."/>
            <person name="Zeng Q.Y."/>
        </authorList>
    </citation>
    <scope>NUCLEOTIDE SEQUENCE [LARGE SCALE GENOMIC DNA]</scope>
    <source>
        <strain evidence="2">cv. PAL-ZL1</strain>
    </source>
</reference>
<dbReference type="EMBL" id="RCHU02000001">
    <property type="protein sequence ID" value="KAL3610105.1"/>
    <property type="molecule type" value="Genomic_DNA"/>
</dbReference>
<name>A0ACC4CZ05_POPAL</name>
<accession>A0ACC4CZ05</accession>
<evidence type="ECO:0000313" key="1">
    <source>
        <dbReference type="EMBL" id="KAL3610105.1"/>
    </source>
</evidence>
<dbReference type="Proteomes" id="UP000309997">
    <property type="component" value="Unassembled WGS sequence"/>
</dbReference>
<evidence type="ECO:0000313" key="2">
    <source>
        <dbReference type="Proteomes" id="UP000309997"/>
    </source>
</evidence>